<organism evidence="1 2">
    <name type="scientific">Pyrodictium delaneyi</name>
    <dbReference type="NCBI Taxonomy" id="1273541"/>
    <lineage>
        <taxon>Archaea</taxon>
        <taxon>Thermoproteota</taxon>
        <taxon>Thermoprotei</taxon>
        <taxon>Desulfurococcales</taxon>
        <taxon>Pyrodictiaceae</taxon>
        <taxon>Pyrodictium</taxon>
    </lineage>
</organism>
<evidence type="ECO:0000313" key="2">
    <source>
        <dbReference type="Proteomes" id="UP000600071"/>
    </source>
</evidence>
<dbReference type="AlphaFoldDB" id="A0A833EAX0"/>
<reference evidence="1" key="1">
    <citation type="journal article" date="2020" name="ISME J.">
        <title>Gammaproteobacteria mediating utilization of methyl-, sulfur- and petroleum organic compounds in deep ocean hydrothermal plumes.</title>
        <authorList>
            <person name="Zhou Z."/>
            <person name="Liu Y."/>
            <person name="Pan J."/>
            <person name="Cron B.R."/>
            <person name="Toner B.M."/>
            <person name="Anantharaman K."/>
            <person name="Breier J.A."/>
            <person name="Dick G.J."/>
            <person name="Li M."/>
        </authorList>
    </citation>
    <scope>NUCLEOTIDE SEQUENCE</scope>
    <source>
        <strain evidence="1">SZUA-1523</strain>
    </source>
</reference>
<comment type="caution">
    <text evidence="1">The sequence shown here is derived from an EMBL/GenBank/DDBJ whole genome shotgun (WGS) entry which is preliminary data.</text>
</comment>
<proteinExistence type="predicted"/>
<evidence type="ECO:0000313" key="1">
    <source>
        <dbReference type="EMBL" id="HIQ23673.1"/>
    </source>
</evidence>
<gene>
    <name evidence="1" type="ORF">EYH50_01325</name>
</gene>
<accession>A0A833EAX0</accession>
<sequence length="335" mass="38004">MRLPSWCKINRIVDVSLRLTPGDLLVADDGRVLLYVRRVHGLKVITVPKYVAGNGPWSIPYFTTLRRIIRTYSPREISALFSIADKEYLPYYGATAPLQDLTTFKGLVCSLTPPLYRIMAELDWFSDNEWSLLSTVLPELLMCGKPTGSLLMASLKSFSDIDIIYVIDNSLCRKALEEHIQYNRVRPLPHTQLAEWCYREASSRGLPIEIIAKLYRPWSRFVLGKRTISLSFASASLRWSEERRIVHTSNSIVETTVHVDSYSYSLADFPAVVETQEGIYILVYDGLFIPPLYEGGVFHVRGIKSKISTSKGDLEALVIGTREALTFVEPLRVHV</sequence>
<name>A0A833EAX0_9CREN</name>
<dbReference type="EMBL" id="DQVR01000031">
    <property type="protein sequence ID" value="HIQ23673.1"/>
    <property type="molecule type" value="Genomic_DNA"/>
</dbReference>
<dbReference type="Proteomes" id="UP000600071">
    <property type="component" value="Unassembled WGS sequence"/>
</dbReference>
<protein>
    <submittedName>
        <fullName evidence="1">Uncharacterized protein</fullName>
    </submittedName>
</protein>